<dbReference type="InterPro" id="IPR016986">
    <property type="entry name" value="UCP031982_abhydr"/>
</dbReference>
<dbReference type="OrthoDB" id="192696at2"/>
<dbReference type="Gene3D" id="3.40.50.1820">
    <property type="entry name" value="alpha/beta hydrolase"/>
    <property type="match status" value="1"/>
</dbReference>
<protein>
    <submittedName>
        <fullName evidence="5">Dienelactone hydrolase</fullName>
    </submittedName>
</protein>
<dbReference type="PANTHER" id="PTHR10272">
    <property type="entry name" value="PLATELET-ACTIVATING FACTOR ACETYLHYDROLASE"/>
    <property type="match status" value="1"/>
</dbReference>
<dbReference type="InterPro" id="IPR029058">
    <property type="entry name" value="AB_hydrolase_fold"/>
</dbReference>
<dbReference type="PIRSF" id="PIRSF031982">
    <property type="entry name" value="UCP031982_abhydr"/>
    <property type="match status" value="1"/>
</dbReference>
<keyword evidence="4" id="KW-0732">Signal</keyword>
<dbReference type="AlphaFoldDB" id="A0A3S9HFL2"/>
<feature type="signal peptide" evidence="4">
    <location>
        <begin position="1"/>
        <end position="23"/>
    </location>
</feature>
<keyword evidence="6" id="KW-1185">Reference proteome</keyword>
<keyword evidence="2" id="KW-0442">Lipid degradation</keyword>
<accession>A0A3S9HFL2</accession>
<evidence type="ECO:0000313" key="6">
    <source>
        <dbReference type="Proteomes" id="UP000275663"/>
    </source>
</evidence>
<keyword evidence="1 5" id="KW-0378">Hydrolase</keyword>
<sequence length="353" mass="38097">MTHLLRRILASLTTLLVVTHAHAYEAGWMQIQVAGTTPEAPTTTVALYYPTMATPRVIAMGPFTLDVAIGGKPIDKVKALILLSHGNAGSETGHSALAQALARNGYLVAALRHPGDNWQDRSLIEKGAERYFDERPRQASRVIDAILINPEWKDRIATDSQGPRVGAMGHSAGGYTVLALAGASPNLSRMRKHCLTEASEDPIFCSMGRSGESTPPLPTVKPSLKDERVRAIVALAPAGVLLTAESLAAVRPATMIYEAELDRFLVPRFHAEWVASNLPAPNLHRVPNAWHYAFMDTPSMPIPSLDGDLAANPPGFDRNAFLKQLAVEVTAFFDKTFLAAVSVSNDPIRSATL</sequence>
<evidence type="ECO:0000256" key="4">
    <source>
        <dbReference type="SAM" id="SignalP"/>
    </source>
</evidence>
<keyword evidence="3" id="KW-0443">Lipid metabolism</keyword>
<evidence type="ECO:0000313" key="5">
    <source>
        <dbReference type="EMBL" id="AZP10909.1"/>
    </source>
</evidence>
<dbReference type="RefSeq" id="WP_126126308.1">
    <property type="nucleotide sequence ID" value="NZ_CP034464.1"/>
</dbReference>
<name>A0A3S9HFL2_9BURK</name>
<feature type="chain" id="PRO_5019247442" evidence="4">
    <location>
        <begin position="24"/>
        <end position="353"/>
    </location>
</feature>
<dbReference type="PANTHER" id="PTHR10272:SF0">
    <property type="entry name" value="PLATELET-ACTIVATING FACTOR ACETYLHYDROLASE"/>
    <property type="match status" value="1"/>
</dbReference>
<evidence type="ECO:0000256" key="3">
    <source>
        <dbReference type="ARBA" id="ARBA00023098"/>
    </source>
</evidence>
<dbReference type="Proteomes" id="UP000275663">
    <property type="component" value="Chromosome"/>
</dbReference>
<dbReference type="SUPFAM" id="SSF53474">
    <property type="entry name" value="alpha/beta-Hydrolases"/>
    <property type="match status" value="1"/>
</dbReference>
<dbReference type="GO" id="GO:0003847">
    <property type="term" value="F:1-alkyl-2-acetylglycerophosphocholine esterase activity"/>
    <property type="evidence" value="ECO:0007669"/>
    <property type="project" value="TreeGrafter"/>
</dbReference>
<dbReference type="EMBL" id="CP034464">
    <property type="protein sequence ID" value="AZP10909.1"/>
    <property type="molecule type" value="Genomic_DNA"/>
</dbReference>
<dbReference type="KEGG" id="upv:EJN92_02060"/>
<evidence type="ECO:0000256" key="2">
    <source>
        <dbReference type="ARBA" id="ARBA00022963"/>
    </source>
</evidence>
<gene>
    <name evidence="5" type="ORF">EJN92_02060</name>
</gene>
<organism evidence="5 6">
    <name type="scientific">Undibacterium parvum</name>
    <dbReference type="NCBI Taxonomy" id="401471"/>
    <lineage>
        <taxon>Bacteria</taxon>
        <taxon>Pseudomonadati</taxon>
        <taxon>Pseudomonadota</taxon>
        <taxon>Betaproteobacteria</taxon>
        <taxon>Burkholderiales</taxon>
        <taxon>Oxalobacteraceae</taxon>
        <taxon>Undibacterium</taxon>
    </lineage>
</organism>
<dbReference type="GO" id="GO:0016042">
    <property type="term" value="P:lipid catabolic process"/>
    <property type="evidence" value="ECO:0007669"/>
    <property type="project" value="UniProtKB-KW"/>
</dbReference>
<evidence type="ECO:0000256" key="1">
    <source>
        <dbReference type="ARBA" id="ARBA00022801"/>
    </source>
</evidence>
<proteinExistence type="predicted"/>
<reference evidence="5 6" key="1">
    <citation type="journal article" date="2011" name="Int. J. Syst. Evol. Microbiol.">
        <title>Description of Undibacterium oligocarboniphilum sp. nov., isolated from purified water, and Undibacterium pigrum strain CCUG 49012 as the type strain of Undibacterium parvum sp. nov., and emended descriptions of the genus Undibacterium and the species Undibacterium pigrum.</title>
        <authorList>
            <person name="Eder W."/>
            <person name="Wanner G."/>
            <person name="Ludwig W."/>
            <person name="Busse H.J."/>
            <person name="Ziemke-Kageler F."/>
            <person name="Lang E."/>
        </authorList>
    </citation>
    <scope>NUCLEOTIDE SEQUENCE [LARGE SCALE GENOMIC DNA]</scope>
    <source>
        <strain evidence="5 6">DSM 23061</strain>
    </source>
</reference>